<dbReference type="PANTHER" id="PTHR42928:SF5">
    <property type="entry name" value="BLR1237 PROTEIN"/>
    <property type="match status" value="1"/>
</dbReference>
<keyword evidence="3" id="KW-0675">Receptor</keyword>
<keyword evidence="4" id="KW-1185">Reference proteome</keyword>
<dbReference type="InterPro" id="IPR005064">
    <property type="entry name" value="BUG"/>
</dbReference>
<dbReference type="PANTHER" id="PTHR42928">
    <property type="entry name" value="TRICARBOXYLATE-BINDING PROTEIN"/>
    <property type="match status" value="1"/>
</dbReference>
<evidence type="ECO:0000313" key="3">
    <source>
        <dbReference type="EMBL" id="MEH2558005.1"/>
    </source>
</evidence>
<dbReference type="Pfam" id="PF03401">
    <property type="entry name" value="TctC"/>
    <property type="match status" value="1"/>
</dbReference>
<dbReference type="Gene3D" id="3.40.190.150">
    <property type="entry name" value="Bordetella uptake gene, domain 1"/>
    <property type="match status" value="1"/>
</dbReference>
<accession>A0ABU8BHN9</accession>
<dbReference type="Proteomes" id="UP001364224">
    <property type="component" value="Unassembled WGS sequence"/>
</dbReference>
<comment type="similarity">
    <text evidence="1">Belongs to the UPF0065 (bug) family.</text>
</comment>
<dbReference type="PIRSF" id="PIRSF017082">
    <property type="entry name" value="YflP"/>
    <property type="match status" value="1"/>
</dbReference>
<reference evidence="3 4" key="1">
    <citation type="submission" date="2024-02" db="EMBL/GenBank/DDBJ databases">
        <title>Adaptive strategies in a cosmopolitan and abundant soil bacterium.</title>
        <authorList>
            <person name="Carini P."/>
        </authorList>
    </citation>
    <scope>NUCLEOTIDE SEQUENCE [LARGE SCALE GENOMIC DNA]</scope>
    <source>
        <strain evidence="3 4">AZCC 1608</strain>
    </source>
</reference>
<keyword evidence="2" id="KW-0732">Signal</keyword>
<sequence length="328" mass="35088">MLQRRHRYFLVLLSLLAVALSANPCAVSAQAFPAQPVYIVVPFAAGGVLDSLTRLIAEQLQAKWRQAVIVENRVGASGNVGAAYVGQSRADGYTLLASPPPPLAVNQFLFRSLTFKPSDFAVATVLARSPNVLVANPKLKASNLPELIALAKASPGKLNYASTGRGGTPHLTMEWLKLETGIDLVHVPYARGYPQALTDLVGGQVDLMFVNLSDAKQLIQSGQLKAIAVADANPIKGLTDVSPISRQIPGFTSLTWFAIAAPRATPRPIVEQISADVVSAMKSPMVADRLKALSLTLVETAPAEASSFVEEEAERWHKVINRIGLQPE</sequence>
<dbReference type="EMBL" id="JAZHRV010000001">
    <property type="protein sequence ID" value="MEH2558005.1"/>
    <property type="molecule type" value="Genomic_DNA"/>
</dbReference>
<comment type="caution">
    <text evidence="3">The sequence shown here is derived from an EMBL/GenBank/DDBJ whole genome shotgun (WGS) entry which is preliminary data.</text>
</comment>
<feature type="chain" id="PRO_5047024334" evidence="2">
    <location>
        <begin position="32"/>
        <end position="328"/>
    </location>
</feature>
<organism evidence="3 4">
    <name type="scientific">Bradyrhizobium algeriense</name>
    <dbReference type="NCBI Taxonomy" id="634784"/>
    <lineage>
        <taxon>Bacteria</taxon>
        <taxon>Pseudomonadati</taxon>
        <taxon>Pseudomonadota</taxon>
        <taxon>Alphaproteobacteria</taxon>
        <taxon>Hyphomicrobiales</taxon>
        <taxon>Nitrobacteraceae</taxon>
        <taxon>Bradyrhizobium</taxon>
    </lineage>
</organism>
<evidence type="ECO:0000256" key="1">
    <source>
        <dbReference type="ARBA" id="ARBA00006987"/>
    </source>
</evidence>
<name>A0ABU8BHN9_9BRAD</name>
<feature type="signal peptide" evidence="2">
    <location>
        <begin position="1"/>
        <end position="31"/>
    </location>
</feature>
<gene>
    <name evidence="3" type="ORF">V1286_005534</name>
</gene>
<evidence type="ECO:0000256" key="2">
    <source>
        <dbReference type="SAM" id="SignalP"/>
    </source>
</evidence>
<dbReference type="CDD" id="cd07012">
    <property type="entry name" value="PBP2_Bug_TTT"/>
    <property type="match status" value="1"/>
</dbReference>
<evidence type="ECO:0000313" key="4">
    <source>
        <dbReference type="Proteomes" id="UP001364224"/>
    </source>
</evidence>
<protein>
    <submittedName>
        <fullName evidence="3">Tripartite-type tricarboxylate transporter receptor subunit TctC</fullName>
    </submittedName>
</protein>
<dbReference type="InterPro" id="IPR042100">
    <property type="entry name" value="Bug_dom1"/>
</dbReference>
<proteinExistence type="inferred from homology"/>
<dbReference type="Gene3D" id="3.40.190.10">
    <property type="entry name" value="Periplasmic binding protein-like II"/>
    <property type="match status" value="1"/>
</dbReference>
<dbReference type="SUPFAM" id="SSF53850">
    <property type="entry name" value="Periplasmic binding protein-like II"/>
    <property type="match status" value="1"/>
</dbReference>